<sequence>MTDTSPVAITHPTTEPFPVTVPLNSPVVNGAISDSIAPDEEEPYTIKCICAFEDDDGNTVFCEGCETWQHIECYYHGRDVPEVHNCVECEPRPLDGRRATERQRRLREQSDGGDRKAKRSGAKSHKKKSKEHDDQVNGFHHRSESSARDQPLAKKVKTNHRASGSVSSVSGVPNFASDVRKRAAPSMSPTKSSGSSIPLYSQEFLQLYDQDSKDYASMDSNLFVNLPLAADLASWVTEPAALARIANGRSLQDIFTWSGATLDRSRWPTLSIEKITDSNIEVEGRHPTWKLLKTRDHVGKDEIVGEITGKIGLLRDYCLNPDNRWQELRHPEPFVFFHPQLPIYVDSRNEGSVLRYVRRSCRPNVTMKTYITNQVEYHFCFVAKEDIAADSEITAMWYLDPQLFESSNGLVKQESNDNAQDNAAICISNVLAHFGGCACVPSSNCLLASVDRRRHPKVMDANAKQASVKRKKTKPKANISPPAALSRAGSEVTKNQDEEDQADSRSASGSVRGQTRSRDLTPTLQTSTEGFVLGESELSAREKRKIAAAEKKFQQLEQDQQASQRKKKRTSGQSTHGPRDRQSHSPPSGGPVGSLPGMRHVSPRKTSGSHSTPSARSPLGHLHYVDSAMQTEPDSSDGVLSPASPALLSPRRPSFVPLTQRLLKRCYSDRVKLEQSSPSPVSPRTIFIEHQDSSPTSMSPHEAAPLTATTPSASAEHPDIVMKDVDSPVETSPSRSSDMHLDASPLSGRGSIKPPLPPPWPSTAAHNARIPRNVKDNHRNLNLLHLPLPPATTPSHQSATSPGPIAPSVLSSPSTDAASQPHVPTTPVSGVAGPSPVKKKLSLGDYLIRRGTLSTPTSEKTQAPVTAMLPPTPAAPPPASRDGATTGHNSYAHTKAAGGPEMAKPDDRGAQNVTLKGISGVTQTSHIPSAT</sequence>
<feature type="compositionally biased region" description="Polar residues" evidence="2">
    <location>
        <begin position="852"/>
        <end position="861"/>
    </location>
</feature>
<feature type="compositionally biased region" description="Basic and acidic residues" evidence="2">
    <location>
        <begin position="90"/>
        <end position="115"/>
    </location>
</feature>
<feature type="compositionally biased region" description="Basic and acidic residues" evidence="2">
    <location>
        <begin position="130"/>
        <end position="147"/>
    </location>
</feature>
<feature type="region of interest" description="Disordered" evidence="2">
    <location>
        <begin position="784"/>
        <end position="838"/>
    </location>
</feature>
<reference evidence="4 5" key="1">
    <citation type="submission" date="2016-12" db="EMBL/GenBank/DDBJ databases">
        <title>The genomes of Aspergillus section Nigri reveals drivers in fungal speciation.</title>
        <authorList>
            <consortium name="DOE Joint Genome Institute"/>
            <person name="Vesth T.C."/>
            <person name="Nybo J."/>
            <person name="Theobald S."/>
            <person name="Brandl J."/>
            <person name="Frisvad J.C."/>
            <person name="Nielsen K.F."/>
            <person name="Lyhne E.K."/>
            <person name="Kogle M.E."/>
            <person name="Kuo A."/>
            <person name="Riley R."/>
            <person name="Clum A."/>
            <person name="Nolan M."/>
            <person name="Lipzen A."/>
            <person name="Salamov A."/>
            <person name="Henrissat B."/>
            <person name="Wiebenga A."/>
            <person name="De Vries R.P."/>
            <person name="Grigoriev I.V."/>
            <person name="Mortensen U.H."/>
            <person name="Andersen M.R."/>
            <person name="Baker S.E."/>
        </authorList>
    </citation>
    <scope>NUCLEOTIDE SEQUENCE [LARGE SCALE GENOMIC DNA]</scope>
    <source>
        <strain evidence="4 5">CBS 115572</strain>
    </source>
</reference>
<gene>
    <name evidence="4" type="ORF">BO94DRAFT_110556</name>
</gene>
<feature type="compositionally biased region" description="Pro residues" evidence="2">
    <location>
        <begin position="870"/>
        <end position="879"/>
    </location>
</feature>
<dbReference type="GO" id="GO:0070210">
    <property type="term" value="C:Rpd3L-Expanded complex"/>
    <property type="evidence" value="ECO:0007669"/>
    <property type="project" value="TreeGrafter"/>
</dbReference>
<evidence type="ECO:0000259" key="3">
    <source>
        <dbReference type="PROSITE" id="PS50280"/>
    </source>
</evidence>
<comment type="caution">
    <text evidence="4">The sequence shown here is derived from an EMBL/GenBank/DDBJ whole genome shotgun (WGS) entry which is preliminary data.</text>
</comment>
<evidence type="ECO:0000256" key="2">
    <source>
        <dbReference type="SAM" id="MobiDB-lite"/>
    </source>
</evidence>
<dbReference type="Gene3D" id="2.170.270.10">
    <property type="entry name" value="SET domain"/>
    <property type="match status" value="1"/>
</dbReference>
<feature type="compositionally biased region" description="Low complexity" evidence="2">
    <location>
        <begin position="703"/>
        <end position="715"/>
    </location>
</feature>
<dbReference type="GO" id="GO:0034967">
    <property type="term" value="C:Set3 complex"/>
    <property type="evidence" value="ECO:0007669"/>
    <property type="project" value="TreeGrafter"/>
</dbReference>
<feature type="compositionally biased region" description="Polar residues" evidence="2">
    <location>
        <begin position="604"/>
        <end position="615"/>
    </location>
</feature>
<dbReference type="PANTHER" id="PTHR46462">
    <property type="entry name" value="UPSET, ISOFORM A"/>
    <property type="match status" value="1"/>
</dbReference>
<feature type="domain" description="SET" evidence="3">
    <location>
        <begin position="268"/>
        <end position="398"/>
    </location>
</feature>
<dbReference type="GO" id="GO:0006355">
    <property type="term" value="P:regulation of DNA-templated transcription"/>
    <property type="evidence" value="ECO:0007669"/>
    <property type="project" value="TreeGrafter"/>
</dbReference>
<organism evidence="4 5">
    <name type="scientific">Aspergillus sclerotioniger CBS 115572</name>
    <dbReference type="NCBI Taxonomy" id="1450535"/>
    <lineage>
        <taxon>Eukaryota</taxon>
        <taxon>Fungi</taxon>
        <taxon>Dikarya</taxon>
        <taxon>Ascomycota</taxon>
        <taxon>Pezizomycotina</taxon>
        <taxon>Eurotiomycetes</taxon>
        <taxon>Eurotiomycetidae</taxon>
        <taxon>Eurotiales</taxon>
        <taxon>Aspergillaceae</taxon>
        <taxon>Aspergillus</taxon>
        <taxon>Aspergillus subgen. Circumdati</taxon>
    </lineage>
</organism>
<dbReference type="GeneID" id="37107645"/>
<dbReference type="EMBL" id="MSFK01000017">
    <property type="protein sequence ID" value="PWY84698.1"/>
    <property type="molecule type" value="Genomic_DNA"/>
</dbReference>
<evidence type="ECO:0000313" key="5">
    <source>
        <dbReference type="Proteomes" id="UP000246702"/>
    </source>
</evidence>
<protein>
    <recommendedName>
        <fullName evidence="3">SET domain-containing protein</fullName>
    </recommendedName>
</protein>
<dbReference type="InterPro" id="IPR013083">
    <property type="entry name" value="Znf_RING/FYVE/PHD"/>
</dbReference>
<dbReference type="InterPro" id="IPR011011">
    <property type="entry name" value="Znf_FYVE_PHD"/>
</dbReference>
<dbReference type="Pfam" id="PF00856">
    <property type="entry name" value="SET"/>
    <property type="match status" value="1"/>
</dbReference>
<dbReference type="PROSITE" id="PS50280">
    <property type="entry name" value="SET"/>
    <property type="match status" value="1"/>
</dbReference>
<dbReference type="SUPFAM" id="SSF82199">
    <property type="entry name" value="SET domain"/>
    <property type="match status" value="1"/>
</dbReference>
<dbReference type="OrthoDB" id="1928087at2759"/>
<keyword evidence="1" id="KW-0156">Chromatin regulator</keyword>
<feature type="compositionally biased region" description="Polar residues" evidence="2">
    <location>
        <begin position="809"/>
        <end position="828"/>
    </location>
</feature>
<dbReference type="PANTHER" id="PTHR46462:SF3">
    <property type="entry name" value="UPSET, ISOFORM A"/>
    <property type="match status" value="1"/>
</dbReference>
<dbReference type="STRING" id="1450535.A0A317WI14"/>
<feature type="region of interest" description="Disordered" evidence="2">
    <location>
        <begin position="691"/>
        <end position="766"/>
    </location>
</feature>
<evidence type="ECO:0000256" key="1">
    <source>
        <dbReference type="ARBA" id="ARBA00022853"/>
    </source>
</evidence>
<dbReference type="SUPFAM" id="SSF57903">
    <property type="entry name" value="FYVE/PHD zinc finger"/>
    <property type="match status" value="1"/>
</dbReference>
<dbReference type="SMART" id="SM00317">
    <property type="entry name" value="SET"/>
    <property type="match status" value="1"/>
</dbReference>
<feature type="region of interest" description="Disordered" evidence="2">
    <location>
        <begin position="90"/>
        <end position="173"/>
    </location>
</feature>
<feature type="region of interest" description="Disordered" evidence="2">
    <location>
        <begin position="553"/>
        <end position="652"/>
    </location>
</feature>
<dbReference type="Proteomes" id="UP000246702">
    <property type="component" value="Unassembled WGS sequence"/>
</dbReference>
<dbReference type="GO" id="GO:0006325">
    <property type="term" value="P:chromatin organization"/>
    <property type="evidence" value="ECO:0007669"/>
    <property type="project" value="UniProtKB-KW"/>
</dbReference>
<dbReference type="Gene3D" id="3.30.40.10">
    <property type="entry name" value="Zinc/RING finger domain, C3HC4 (zinc finger)"/>
    <property type="match status" value="1"/>
</dbReference>
<dbReference type="RefSeq" id="XP_025466623.1">
    <property type="nucleotide sequence ID" value="XM_025605502.1"/>
</dbReference>
<accession>A0A317WI14</accession>
<feature type="region of interest" description="Disordered" evidence="2">
    <location>
        <begin position="851"/>
        <end position="911"/>
    </location>
</feature>
<feature type="region of interest" description="Disordered" evidence="2">
    <location>
        <begin position="457"/>
        <end position="536"/>
    </location>
</feature>
<dbReference type="InterPro" id="IPR046341">
    <property type="entry name" value="SET_dom_sf"/>
</dbReference>
<feature type="compositionally biased region" description="Low complexity" evidence="2">
    <location>
        <begin position="163"/>
        <end position="172"/>
    </location>
</feature>
<evidence type="ECO:0000313" key="4">
    <source>
        <dbReference type="EMBL" id="PWY84698.1"/>
    </source>
</evidence>
<feature type="compositionally biased region" description="Basic and acidic residues" evidence="2">
    <location>
        <begin position="716"/>
        <end position="726"/>
    </location>
</feature>
<feature type="compositionally biased region" description="Basic residues" evidence="2">
    <location>
        <begin position="116"/>
        <end position="129"/>
    </location>
</feature>
<proteinExistence type="predicted"/>
<dbReference type="InterPro" id="IPR001214">
    <property type="entry name" value="SET_dom"/>
</dbReference>
<name>A0A317WI14_9EURO</name>
<keyword evidence="5" id="KW-1185">Reference proteome</keyword>
<feature type="compositionally biased region" description="Polar residues" evidence="2">
    <location>
        <begin position="504"/>
        <end position="529"/>
    </location>
</feature>
<dbReference type="AlphaFoldDB" id="A0A317WI14"/>